<dbReference type="Proteomes" id="UP001233172">
    <property type="component" value="Unassembled WGS sequence"/>
</dbReference>
<evidence type="ECO:0000256" key="1">
    <source>
        <dbReference type="SAM" id="Phobius"/>
    </source>
</evidence>
<name>A0AAD8CCA5_BIOPF</name>
<dbReference type="EMBL" id="JASAOG010000001">
    <property type="protein sequence ID" value="KAK0070345.1"/>
    <property type="molecule type" value="Genomic_DNA"/>
</dbReference>
<feature type="transmembrane region" description="Helical" evidence="1">
    <location>
        <begin position="81"/>
        <end position="100"/>
    </location>
</feature>
<keyword evidence="1" id="KW-1133">Transmembrane helix</keyword>
<accession>A0AAD8CCA5</accession>
<keyword evidence="3" id="KW-1185">Reference proteome</keyword>
<keyword evidence="1" id="KW-0812">Transmembrane</keyword>
<evidence type="ECO:0000313" key="2">
    <source>
        <dbReference type="EMBL" id="KAK0070345.1"/>
    </source>
</evidence>
<gene>
    <name evidence="2" type="ORF">Bpfe_000328</name>
</gene>
<reference evidence="2" key="1">
    <citation type="journal article" date="2023" name="PLoS Negl. Trop. Dis.">
        <title>A genome sequence for Biomphalaria pfeifferi, the major vector snail for the human-infecting parasite Schistosoma mansoni.</title>
        <authorList>
            <person name="Bu L."/>
            <person name="Lu L."/>
            <person name="Laidemitt M.R."/>
            <person name="Zhang S.M."/>
            <person name="Mutuku M."/>
            <person name="Mkoji G."/>
            <person name="Steinauer M."/>
            <person name="Loker E.S."/>
        </authorList>
    </citation>
    <scope>NUCLEOTIDE SEQUENCE</scope>
    <source>
        <strain evidence="2">KasaAsao</strain>
    </source>
</reference>
<feature type="transmembrane region" description="Helical" evidence="1">
    <location>
        <begin position="138"/>
        <end position="162"/>
    </location>
</feature>
<evidence type="ECO:0000313" key="3">
    <source>
        <dbReference type="Proteomes" id="UP001233172"/>
    </source>
</evidence>
<feature type="transmembrane region" description="Helical" evidence="1">
    <location>
        <begin position="112"/>
        <end position="132"/>
    </location>
</feature>
<keyword evidence="1" id="KW-0472">Membrane</keyword>
<organism evidence="2 3">
    <name type="scientific">Biomphalaria pfeifferi</name>
    <name type="common">Bloodfluke planorb</name>
    <name type="synonym">Freshwater snail</name>
    <dbReference type="NCBI Taxonomy" id="112525"/>
    <lineage>
        <taxon>Eukaryota</taxon>
        <taxon>Metazoa</taxon>
        <taxon>Spiralia</taxon>
        <taxon>Lophotrochozoa</taxon>
        <taxon>Mollusca</taxon>
        <taxon>Gastropoda</taxon>
        <taxon>Heterobranchia</taxon>
        <taxon>Euthyneura</taxon>
        <taxon>Panpulmonata</taxon>
        <taxon>Hygrophila</taxon>
        <taxon>Lymnaeoidea</taxon>
        <taxon>Planorbidae</taxon>
        <taxon>Biomphalaria</taxon>
    </lineage>
</organism>
<proteinExistence type="predicted"/>
<dbReference type="AlphaFoldDB" id="A0AAD8CCA5"/>
<reference evidence="2" key="2">
    <citation type="submission" date="2023-04" db="EMBL/GenBank/DDBJ databases">
        <authorList>
            <person name="Bu L."/>
            <person name="Lu L."/>
            <person name="Laidemitt M.R."/>
            <person name="Zhang S.M."/>
            <person name="Mutuku M."/>
            <person name="Mkoji G."/>
            <person name="Steinauer M."/>
            <person name="Loker E.S."/>
        </authorList>
    </citation>
    <scope>NUCLEOTIDE SEQUENCE</scope>
    <source>
        <strain evidence="2">KasaAsao</strain>
        <tissue evidence="2">Whole Snail</tissue>
    </source>
</reference>
<dbReference type="Gene3D" id="1.20.140.150">
    <property type="match status" value="1"/>
</dbReference>
<feature type="transmembrane region" description="Helical" evidence="1">
    <location>
        <begin position="12"/>
        <end position="30"/>
    </location>
</feature>
<sequence>MCGPASGWSKVALVVLIVGISIHIAGWATTNWMTYSTTNNALETNIGLWRMIACTSGSCKDTSVASQYETATFNAVRAMETITFCLAFFTMVLLFIYMCAEGMRTPTGAAVIMVLCYVAGACSFVGMVVFITSIPDPFVVSFSLGLTVIGMTLILIAGTLMIPDSFDNNDERIDDDDDYYGHRRRSAVSPMPLFKRGPTSRGVTPISYKGAIEGSRWRSY</sequence>
<protein>
    <submittedName>
        <fullName evidence="2">Uncharacterized protein</fullName>
    </submittedName>
</protein>
<comment type="caution">
    <text evidence="2">The sequence shown here is derived from an EMBL/GenBank/DDBJ whole genome shotgun (WGS) entry which is preliminary data.</text>
</comment>